<keyword evidence="3" id="KW-1185">Reference proteome</keyword>
<accession>A0A517MUW3</accession>
<protein>
    <submittedName>
        <fullName evidence="2">Uncharacterized protein</fullName>
    </submittedName>
</protein>
<evidence type="ECO:0000313" key="2">
    <source>
        <dbReference type="EMBL" id="QDS98665.1"/>
    </source>
</evidence>
<sequence length="596" mass="63764">MTILPVRIGSRGGYQEVVFAPILRNDFEFQGGRGVGDVSPWDRTMKLSDIYNHASAGMALLALIAVGIAPQAAAAHHTGAQHIHFQKPNLGKSSSSEGVTFRSPSGADDDRVNAQRSASSPSPAKAEEPIAKRGSTTKIVRRTSAESGEITTKRIAKSQPPVERTPAYVADARAADLQRRANARGTQKSYRDSTVRTAGYSNEERLAMRGHYQRPGGYASPAPQCDTCLGGCTCEPGCGIGEPSCGIYEPGCGIVEPGCGIVEPGCGIYEPDCGIVEQGCGCAEPGCGICDYGPSCGVAEPACGCDTLGGCDACCGDGVGCGSCVDDQDYDCIPICIPRFKTLQVWGGVHAFKGPRDSFSNGPGDANFGFQEGVGISGRAPLIGLLFPELSYQLGYQGVQSRFSGTSNGDANDRSQHFVTGGFFRRVPVGLQFGAVFDFMRDDLIMEEDFHQIRYEVSLKSPKGREVGFWGASATNNAVVGGIDYEAVQQYAIFYRWHFKNGNTGRIWGGGTNDEEGLVGADFQVSLNDRWSLQTGFNYLITDAAAGSIGAREESWNVGTNLVWHWGKTARSGCKSRFRPLFNVADNGWMFIDQVR</sequence>
<dbReference type="Pfam" id="PF20371">
    <property type="entry name" value="DUF6666"/>
    <property type="match status" value="1"/>
</dbReference>
<dbReference type="EMBL" id="CP036263">
    <property type="protein sequence ID" value="QDS98665.1"/>
    <property type="molecule type" value="Genomic_DNA"/>
</dbReference>
<reference evidence="2 3" key="1">
    <citation type="submission" date="2019-02" db="EMBL/GenBank/DDBJ databases">
        <title>Deep-cultivation of Planctomycetes and their phenomic and genomic characterization uncovers novel biology.</title>
        <authorList>
            <person name="Wiegand S."/>
            <person name="Jogler M."/>
            <person name="Boedeker C."/>
            <person name="Pinto D."/>
            <person name="Vollmers J."/>
            <person name="Rivas-Marin E."/>
            <person name="Kohn T."/>
            <person name="Peeters S.H."/>
            <person name="Heuer A."/>
            <person name="Rast P."/>
            <person name="Oberbeckmann S."/>
            <person name="Bunk B."/>
            <person name="Jeske O."/>
            <person name="Meyerdierks A."/>
            <person name="Storesund J.E."/>
            <person name="Kallscheuer N."/>
            <person name="Luecker S."/>
            <person name="Lage O.M."/>
            <person name="Pohl T."/>
            <person name="Merkel B.J."/>
            <person name="Hornburger P."/>
            <person name="Mueller R.-W."/>
            <person name="Bruemmer F."/>
            <person name="Labrenz M."/>
            <person name="Spormann A.M."/>
            <person name="Op den Camp H."/>
            <person name="Overmann J."/>
            <person name="Amann R."/>
            <person name="Jetten M.S.M."/>
            <person name="Mascher T."/>
            <person name="Medema M.H."/>
            <person name="Devos D.P."/>
            <person name="Kaster A.-K."/>
            <person name="Ovreas L."/>
            <person name="Rohde M."/>
            <person name="Galperin M.Y."/>
            <person name="Jogler C."/>
        </authorList>
    </citation>
    <scope>NUCLEOTIDE SEQUENCE [LARGE SCALE GENOMIC DNA]</scope>
    <source>
        <strain evidence="2 3">HG15A2</strain>
    </source>
</reference>
<dbReference type="AlphaFoldDB" id="A0A517MUW3"/>
<evidence type="ECO:0000313" key="3">
    <source>
        <dbReference type="Proteomes" id="UP000319852"/>
    </source>
</evidence>
<evidence type="ECO:0000256" key="1">
    <source>
        <dbReference type="SAM" id="MobiDB-lite"/>
    </source>
</evidence>
<proteinExistence type="predicted"/>
<dbReference type="InterPro" id="IPR046607">
    <property type="entry name" value="DUF6666"/>
</dbReference>
<feature type="region of interest" description="Disordered" evidence="1">
    <location>
        <begin position="86"/>
        <end position="164"/>
    </location>
</feature>
<dbReference type="KEGG" id="amob:HG15A2_19460"/>
<name>A0A517MUW3_9BACT</name>
<organism evidence="2 3">
    <name type="scientific">Adhaeretor mobilis</name>
    <dbReference type="NCBI Taxonomy" id="1930276"/>
    <lineage>
        <taxon>Bacteria</taxon>
        <taxon>Pseudomonadati</taxon>
        <taxon>Planctomycetota</taxon>
        <taxon>Planctomycetia</taxon>
        <taxon>Pirellulales</taxon>
        <taxon>Lacipirellulaceae</taxon>
        <taxon>Adhaeretor</taxon>
    </lineage>
</organism>
<gene>
    <name evidence="2" type="ORF">HG15A2_19460</name>
</gene>
<dbReference type="Proteomes" id="UP000319852">
    <property type="component" value="Chromosome"/>
</dbReference>